<organism evidence="9 10">
    <name type="scientific">Tomitella cavernea</name>
    <dbReference type="NCBI Taxonomy" id="1387982"/>
    <lineage>
        <taxon>Bacteria</taxon>
        <taxon>Bacillati</taxon>
        <taxon>Actinomycetota</taxon>
        <taxon>Actinomycetes</taxon>
        <taxon>Mycobacteriales</taxon>
        <taxon>Tomitella</taxon>
    </lineage>
</organism>
<dbReference type="EMBL" id="BAABKQ010000001">
    <property type="protein sequence ID" value="GAA4810905.1"/>
    <property type="molecule type" value="Genomic_DNA"/>
</dbReference>
<accession>A0ABP9CID5</accession>
<keyword evidence="3" id="KW-1003">Cell membrane</keyword>
<evidence type="ECO:0000256" key="2">
    <source>
        <dbReference type="ARBA" id="ARBA00008193"/>
    </source>
</evidence>
<sequence length="204" mass="21166">MLTTLDLVGTAAFAASGASIGVFKRLDLFGVCVVGVTTGIGGGITRDVLLGVHPPTALVQWPDFVVALAFSLGVFLLHPLLGHVQTAVLWLDALGMGVFATTGAATALRHDAEWWAAILIGAITAIGGGVLRDVLVNEMPLLLHRDLYATPALVGATIVVGFELGSVPYPWGLVTGTVIATVLRLAALARGWNLPSPPQWGRTS</sequence>
<evidence type="ECO:0000256" key="7">
    <source>
        <dbReference type="SAM" id="Phobius"/>
    </source>
</evidence>
<dbReference type="InterPro" id="IPR005115">
    <property type="entry name" value="Gly_transporter"/>
</dbReference>
<evidence type="ECO:0000256" key="5">
    <source>
        <dbReference type="ARBA" id="ARBA00022989"/>
    </source>
</evidence>
<feature type="domain" description="Glycine transporter" evidence="8">
    <location>
        <begin position="89"/>
        <end position="162"/>
    </location>
</feature>
<dbReference type="PANTHER" id="PTHR30506:SF3">
    <property type="entry name" value="UPF0126 INNER MEMBRANE PROTEIN YADS-RELATED"/>
    <property type="match status" value="1"/>
</dbReference>
<comment type="caution">
    <text evidence="9">The sequence shown here is derived from an EMBL/GenBank/DDBJ whole genome shotgun (WGS) entry which is preliminary data.</text>
</comment>
<keyword evidence="6 7" id="KW-0472">Membrane</keyword>
<feature type="transmembrane region" description="Helical" evidence="7">
    <location>
        <begin position="114"/>
        <end position="135"/>
    </location>
</feature>
<evidence type="ECO:0000256" key="4">
    <source>
        <dbReference type="ARBA" id="ARBA00022692"/>
    </source>
</evidence>
<keyword evidence="5 7" id="KW-1133">Transmembrane helix</keyword>
<dbReference type="PANTHER" id="PTHR30506">
    <property type="entry name" value="INNER MEMBRANE PROTEIN"/>
    <property type="match status" value="1"/>
</dbReference>
<evidence type="ECO:0000313" key="9">
    <source>
        <dbReference type="EMBL" id="GAA4810905.1"/>
    </source>
</evidence>
<gene>
    <name evidence="9" type="ORF">GCM10023353_14150</name>
</gene>
<keyword evidence="4 7" id="KW-0812">Transmembrane</keyword>
<feature type="transmembrane region" description="Helical" evidence="7">
    <location>
        <begin position="26"/>
        <end position="44"/>
    </location>
</feature>
<feature type="domain" description="Glycine transporter" evidence="8">
    <location>
        <begin position="4"/>
        <end position="78"/>
    </location>
</feature>
<dbReference type="Pfam" id="PF03458">
    <property type="entry name" value="Gly_transporter"/>
    <property type="match status" value="2"/>
</dbReference>
<evidence type="ECO:0000256" key="6">
    <source>
        <dbReference type="ARBA" id="ARBA00023136"/>
    </source>
</evidence>
<protein>
    <submittedName>
        <fullName evidence="9">TRIC cation channel family protein</fullName>
    </submittedName>
</protein>
<evidence type="ECO:0000259" key="8">
    <source>
        <dbReference type="Pfam" id="PF03458"/>
    </source>
</evidence>
<reference evidence="10" key="1">
    <citation type="journal article" date="2019" name="Int. J. Syst. Evol. Microbiol.">
        <title>The Global Catalogue of Microorganisms (GCM) 10K type strain sequencing project: providing services to taxonomists for standard genome sequencing and annotation.</title>
        <authorList>
            <consortium name="The Broad Institute Genomics Platform"/>
            <consortium name="The Broad Institute Genome Sequencing Center for Infectious Disease"/>
            <person name="Wu L."/>
            <person name="Ma J."/>
        </authorList>
    </citation>
    <scope>NUCLEOTIDE SEQUENCE [LARGE SCALE GENOMIC DNA]</scope>
    <source>
        <strain evidence="10">JCM 18542</strain>
    </source>
</reference>
<comment type="subcellular location">
    <subcellularLocation>
        <location evidence="1">Cell membrane</location>
        <topology evidence="1">Multi-pass membrane protein</topology>
    </subcellularLocation>
</comment>
<evidence type="ECO:0000313" key="10">
    <source>
        <dbReference type="Proteomes" id="UP001500839"/>
    </source>
</evidence>
<feature type="transmembrane region" description="Helical" evidence="7">
    <location>
        <begin position="64"/>
        <end position="81"/>
    </location>
</feature>
<evidence type="ECO:0000256" key="3">
    <source>
        <dbReference type="ARBA" id="ARBA00022475"/>
    </source>
</evidence>
<evidence type="ECO:0000256" key="1">
    <source>
        <dbReference type="ARBA" id="ARBA00004651"/>
    </source>
</evidence>
<dbReference type="Proteomes" id="UP001500839">
    <property type="component" value="Unassembled WGS sequence"/>
</dbReference>
<name>A0ABP9CID5_9ACTN</name>
<feature type="transmembrane region" description="Helical" evidence="7">
    <location>
        <begin position="88"/>
        <end position="108"/>
    </location>
</feature>
<keyword evidence="10" id="KW-1185">Reference proteome</keyword>
<comment type="similarity">
    <text evidence="2">Belongs to the UPF0126 family.</text>
</comment>
<proteinExistence type="inferred from homology"/>